<dbReference type="SUPFAM" id="SSF54523">
    <property type="entry name" value="Pili subunits"/>
    <property type="match status" value="1"/>
</dbReference>
<dbReference type="GO" id="GO:0015627">
    <property type="term" value="C:type II protein secretion system complex"/>
    <property type="evidence" value="ECO:0007669"/>
    <property type="project" value="InterPro"/>
</dbReference>
<dbReference type="PROSITE" id="PS00409">
    <property type="entry name" value="PROKAR_NTER_METHYL"/>
    <property type="match status" value="1"/>
</dbReference>
<evidence type="ECO:0000256" key="1">
    <source>
        <dbReference type="ARBA" id="ARBA00004241"/>
    </source>
</evidence>
<dbReference type="InterPro" id="IPR012902">
    <property type="entry name" value="N_methyl_site"/>
</dbReference>
<dbReference type="NCBIfam" id="TIGR02532">
    <property type="entry name" value="IV_pilin_GFxxxE"/>
    <property type="match status" value="1"/>
</dbReference>
<evidence type="ECO:0000256" key="2">
    <source>
        <dbReference type="ARBA" id="ARBA00022481"/>
    </source>
</evidence>
<evidence type="ECO:0000313" key="6">
    <source>
        <dbReference type="Proteomes" id="UP000309117"/>
    </source>
</evidence>
<comment type="subcellular location">
    <subcellularLocation>
        <location evidence="1">Cell surface</location>
    </subcellularLocation>
</comment>
<keyword evidence="4" id="KW-0812">Transmembrane</keyword>
<dbReference type="Pfam" id="PF07963">
    <property type="entry name" value="N_methyl"/>
    <property type="match status" value="1"/>
</dbReference>
<evidence type="ECO:0000313" key="5">
    <source>
        <dbReference type="EMBL" id="TGY15327.1"/>
    </source>
</evidence>
<keyword evidence="4" id="KW-1133">Transmembrane helix</keyword>
<proteinExistence type="predicted"/>
<reference evidence="5 6" key="1">
    <citation type="submission" date="2019-04" db="EMBL/GenBank/DDBJ databases">
        <title>Microbes associate with the intestines of laboratory mice.</title>
        <authorList>
            <person name="Navarre W."/>
            <person name="Wong E."/>
            <person name="Huang K."/>
            <person name="Tropini C."/>
            <person name="Ng K."/>
            <person name="Yu B."/>
        </authorList>
    </citation>
    <scope>NUCLEOTIDE SEQUENCE [LARGE SCALE GENOMIC DNA]</scope>
    <source>
        <strain evidence="5 6">NM61_E11</strain>
    </source>
</reference>
<dbReference type="InterPro" id="IPR000983">
    <property type="entry name" value="Bac_GSPG_pilin"/>
</dbReference>
<evidence type="ECO:0000256" key="4">
    <source>
        <dbReference type="SAM" id="Phobius"/>
    </source>
</evidence>
<accession>A0A4S2BKE2</accession>
<dbReference type="GO" id="GO:0009986">
    <property type="term" value="C:cell surface"/>
    <property type="evidence" value="ECO:0007669"/>
    <property type="project" value="UniProtKB-SubCell"/>
</dbReference>
<gene>
    <name evidence="5" type="ORF">E5351_05845</name>
</gene>
<keyword evidence="4" id="KW-0472">Membrane</keyword>
<name>A0A4S2BKE2_9LACO</name>
<keyword evidence="3" id="KW-0178">Competence</keyword>
<dbReference type="Proteomes" id="UP000309117">
    <property type="component" value="Unassembled WGS sequence"/>
</dbReference>
<dbReference type="GO" id="GO:0030420">
    <property type="term" value="P:establishment of competence for transformation"/>
    <property type="evidence" value="ECO:0007669"/>
    <property type="project" value="UniProtKB-KW"/>
</dbReference>
<comment type="caution">
    <text evidence="5">The sequence shown here is derived from an EMBL/GenBank/DDBJ whole genome shotgun (WGS) entry which is preliminary data.</text>
</comment>
<dbReference type="EMBL" id="SRYV01000009">
    <property type="protein sequence ID" value="TGY15327.1"/>
    <property type="molecule type" value="Genomic_DNA"/>
</dbReference>
<dbReference type="PRINTS" id="PR00813">
    <property type="entry name" value="BCTERIALGSPG"/>
</dbReference>
<dbReference type="AlphaFoldDB" id="A0A4S2BKE2"/>
<sequence>MNKVKRYLINLLKKSRTQQGFTLIEMVVVVAIIVLLVLIIAPNLMKQKKNADTKTSDAFKSTLQTQVDLYKDEKKLDGKVDFTTLHKDKYLTDDQFKKSANYDVNDDGEVIAKSSPAK</sequence>
<dbReference type="Gene3D" id="3.30.700.10">
    <property type="entry name" value="Glycoprotein, Type 4 Pilin"/>
    <property type="match status" value="1"/>
</dbReference>
<feature type="transmembrane region" description="Helical" evidence="4">
    <location>
        <begin position="21"/>
        <end position="41"/>
    </location>
</feature>
<dbReference type="InterPro" id="IPR045584">
    <property type="entry name" value="Pilin-like"/>
</dbReference>
<dbReference type="GO" id="GO:0015628">
    <property type="term" value="P:protein secretion by the type II secretion system"/>
    <property type="evidence" value="ECO:0007669"/>
    <property type="project" value="InterPro"/>
</dbReference>
<organism evidence="5 6">
    <name type="scientific">Lactobacillus intestinalis</name>
    <dbReference type="NCBI Taxonomy" id="151781"/>
    <lineage>
        <taxon>Bacteria</taxon>
        <taxon>Bacillati</taxon>
        <taxon>Bacillota</taxon>
        <taxon>Bacilli</taxon>
        <taxon>Lactobacillales</taxon>
        <taxon>Lactobacillaceae</taxon>
        <taxon>Lactobacillus</taxon>
    </lineage>
</organism>
<keyword evidence="2" id="KW-0488">Methylation</keyword>
<dbReference type="RefSeq" id="WP_004044878.1">
    <property type="nucleotide sequence ID" value="NZ_AQFR02000003.1"/>
</dbReference>
<protein>
    <submittedName>
        <fullName evidence="5">Prepilin-type N-terminal cleavage/methylation domain-containing protein</fullName>
    </submittedName>
</protein>
<evidence type="ECO:0000256" key="3">
    <source>
        <dbReference type="ARBA" id="ARBA00023287"/>
    </source>
</evidence>